<keyword evidence="4" id="KW-1185">Reference proteome</keyword>
<evidence type="ECO:0000313" key="4">
    <source>
        <dbReference type="Proteomes" id="UP000796880"/>
    </source>
</evidence>
<comment type="caution">
    <text evidence="3">The sequence shown here is derived from an EMBL/GenBank/DDBJ whole genome shotgun (WGS) entry which is preliminary data.</text>
</comment>
<dbReference type="Proteomes" id="UP000796880">
    <property type="component" value="Unassembled WGS sequence"/>
</dbReference>
<evidence type="ECO:0000259" key="2">
    <source>
        <dbReference type="Pfam" id="PF13966"/>
    </source>
</evidence>
<keyword evidence="1" id="KW-0812">Transmembrane</keyword>
<proteinExistence type="predicted"/>
<keyword evidence="1" id="KW-0472">Membrane</keyword>
<reference evidence="3" key="1">
    <citation type="submission" date="2020-03" db="EMBL/GenBank/DDBJ databases">
        <title>A high-quality chromosome-level genome assembly of a woody plant with both climbing and erect habits, Rhamnella rubrinervis.</title>
        <authorList>
            <person name="Lu Z."/>
            <person name="Yang Y."/>
            <person name="Zhu X."/>
            <person name="Sun Y."/>
        </authorList>
    </citation>
    <scope>NUCLEOTIDE SEQUENCE</scope>
    <source>
        <strain evidence="3">BYM</strain>
        <tissue evidence="3">Leaf</tissue>
    </source>
</reference>
<dbReference type="InterPro" id="IPR026960">
    <property type="entry name" value="RVT-Znf"/>
</dbReference>
<gene>
    <name evidence="3" type="ORF">FNV43_RR05950</name>
</gene>
<feature type="transmembrane region" description="Helical" evidence="1">
    <location>
        <begin position="6"/>
        <end position="24"/>
    </location>
</feature>
<sequence length="473" mass="55117">MKAYSVEVGTLFSFLLIHLMLFVLQRREIVAEFRRLKNSVRSLVVGIKSLVPNRMDRVIQIAEARYEEKKAKEMEMGIRSLVVEEDIQYEVAYKELVWTEDVVSSMGSRIMECREGLKVVRHTIVDLGKEVFQYVIEDEDGKSMEFGNTVYFKIKGIWENDDEHPDDDDVSGGASSKRQKESKFSVMIVSAWFGQQVSVEKSNIYFSPCTNYQAKRKIKEIMGFKEMGPGAVYLGNSLIFSRRRAQEFNKVTEKVQHRMESWQSRLLSRAGKRLLIRSWLEPSPSTQCRLLNGLDHLVRDSWIPWLSNSVPKTKDNIKTSRWKLVADLHSVSYLEWDQQLIARDQEIADAIMKVKWSSSLNRDKLFWMGNNSGRFSVKSCYKIITKDRIGEVFNPIWAHIWKANLHERLKLHCWRMLANTLPTRDVVVTRTWKGDNTCQFCGAEVESSLHIFKKCQLRRILAFGSRWGCRIDF</sequence>
<dbReference type="PANTHER" id="PTHR33116:SF86">
    <property type="entry name" value="REVERSE TRANSCRIPTASE DOMAIN-CONTAINING PROTEIN"/>
    <property type="match status" value="1"/>
</dbReference>
<protein>
    <recommendedName>
        <fullName evidence="2">Reverse transcriptase zinc-binding domain-containing protein</fullName>
    </recommendedName>
</protein>
<keyword evidence="1" id="KW-1133">Transmembrane helix</keyword>
<name>A0A8K0MKV6_9ROSA</name>
<dbReference type="PANTHER" id="PTHR33116">
    <property type="entry name" value="REVERSE TRANSCRIPTASE ZINC-BINDING DOMAIN-CONTAINING PROTEIN-RELATED-RELATED"/>
    <property type="match status" value="1"/>
</dbReference>
<dbReference type="AlphaFoldDB" id="A0A8K0MKV6"/>
<evidence type="ECO:0000313" key="3">
    <source>
        <dbReference type="EMBL" id="KAF3449871.1"/>
    </source>
</evidence>
<dbReference type="OrthoDB" id="965185at2759"/>
<dbReference type="Pfam" id="PF13966">
    <property type="entry name" value="zf-RVT"/>
    <property type="match status" value="1"/>
</dbReference>
<organism evidence="3 4">
    <name type="scientific">Rhamnella rubrinervis</name>
    <dbReference type="NCBI Taxonomy" id="2594499"/>
    <lineage>
        <taxon>Eukaryota</taxon>
        <taxon>Viridiplantae</taxon>
        <taxon>Streptophyta</taxon>
        <taxon>Embryophyta</taxon>
        <taxon>Tracheophyta</taxon>
        <taxon>Spermatophyta</taxon>
        <taxon>Magnoliopsida</taxon>
        <taxon>eudicotyledons</taxon>
        <taxon>Gunneridae</taxon>
        <taxon>Pentapetalae</taxon>
        <taxon>rosids</taxon>
        <taxon>fabids</taxon>
        <taxon>Rosales</taxon>
        <taxon>Rhamnaceae</taxon>
        <taxon>rhamnoid group</taxon>
        <taxon>Rhamneae</taxon>
        <taxon>Rhamnella</taxon>
    </lineage>
</organism>
<dbReference type="EMBL" id="VOIH02000003">
    <property type="protein sequence ID" value="KAF3449871.1"/>
    <property type="molecule type" value="Genomic_DNA"/>
</dbReference>
<evidence type="ECO:0000256" key="1">
    <source>
        <dbReference type="SAM" id="Phobius"/>
    </source>
</evidence>
<feature type="domain" description="Reverse transcriptase zinc-binding" evidence="2">
    <location>
        <begin position="375"/>
        <end position="458"/>
    </location>
</feature>
<accession>A0A8K0MKV6</accession>